<proteinExistence type="predicted"/>
<dbReference type="EMBL" id="JASBWU010000032">
    <property type="protein sequence ID" value="KAJ9111207.1"/>
    <property type="molecule type" value="Genomic_DNA"/>
</dbReference>
<keyword evidence="2" id="KW-1185">Reference proteome</keyword>
<name>A0ACC2WJF2_9TREE</name>
<dbReference type="Proteomes" id="UP001243375">
    <property type="component" value="Unassembled WGS sequence"/>
</dbReference>
<sequence length="583" mass="65114">MDAMQGLGLTAEEAELWELLSHDLLPETVNINPQDNVNTLDWDLSQFALDTFPSTSVIAKFEPQLSLDTLPQDASLQPGTMTPNSSHHQQQRPSNLQNSSTQSQETTVVEQAVSAANDLMHSLLTSPTLLINMMVLGTLSMNQSEARHHGDAMWRLVHKGVIGTWDRLIEIRGPYDDCQGVPLILTALLGQMYGLNSNNPEMIRNSLVANYLNFRWAKVSGIYDHASVPNKVDVRNLEGKALDQAWKLWSAKETQRRGILGCYVLDATSSVTFKTTPAVRHTYNPFPALADEDTFVAVTAEDWKRAYLLSCCPQQADLTFSQMYRLLFNPDSSREQLQIFSRLSSLSREVILEGVGSLITEWYESDFGTAFGGPDLRDVAIALARIHDHLLSSPDHVRVPNLCIRWHSMCMRLAKCSQPRDFATSQQSQRDWFATPIGRRAVLHAIAIRLEVDALTISYVRYPHFTLAECLYQAALLLIAYIKTQDSPAAEGVTDEAVPCNVDTPVNWTELGTCSLVSNSTDELWSVTPTQAAYYLQWGGQPTFHAVPINLHDLLSLVNALTSAGQTWRRSALLAREIEMHMM</sequence>
<evidence type="ECO:0000313" key="2">
    <source>
        <dbReference type="Proteomes" id="UP001243375"/>
    </source>
</evidence>
<accession>A0ACC2WJF2</accession>
<comment type="caution">
    <text evidence="1">The sequence shown here is derived from an EMBL/GenBank/DDBJ whole genome shotgun (WGS) entry which is preliminary data.</text>
</comment>
<protein>
    <submittedName>
        <fullName evidence="1">Uncharacterized protein</fullName>
    </submittedName>
</protein>
<gene>
    <name evidence="1" type="ORF">QFC22_006582</name>
</gene>
<evidence type="ECO:0000313" key="1">
    <source>
        <dbReference type="EMBL" id="KAJ9111207.1"/>
    </source>
</evidence>
<reference evidence="1" key="1">
    <citation type="submission" date="2023-04" db="EMBL/GenBank/DDBJ databases">
        <title>Draft Genome sequencing of Naganishia species isolated from polar environments using Oxford Nanopore Technology.</title>
        <authorList>
            <person name="Leo P."/>
            <person name="Venkateswaran K."/>
        </authorList>
    </citation>
    <scope>NUCLEOTIDE SEQUENCE</scope>
    <source>
        <strain evidence="1">MNA-CCFEE 5425</strain>
    </source>
</reference>
<organism evidence="1 2">
    <name type="scientific">Naganishia vaughanmartiniae</name>
    <dbReference type="NCBI Taxonomy" id="1424756"/>
    <lineage>
        <taxon>Eukaryota</taxon>
        <taxon>Fungi</taxon>
        <taxon>Dikarya</taxon>
        <taxon>Basidiomycota</taxon>
        <taxon>Agaricomycotina</taxon>
        <taxon>Tremellomycetes</taxon>
        <taxon>Filobasidiales</taxon>
        <taxon>Filobasidiaceae</taxon>
        <taxon>Naganishia</taxon>
    </lineage>
</organism>